<evidence type="ECO:0000313" key="3">
    <source>
        <dbReference type="Proteomes" id="UP000197153"/>
    </source>
</evidence>
<organism evidence="2 3">
    <name type="scientific">Nitrospirillum viridazoti CBAmc</name>
    <dbReference type="NCBI Taxonomy" id="1441467"/>
    <lineage>
        <taxon>Bacteria</taxon>
        <taxon>Pseudomonadati</taxon>
        <taxon>Pseudomonadota</taxon>
        <taxon>Alphaproteobacteria</taxon>
        <taxon>Rhodospirillales</taxon>
        <taxon>Azospirillaceae</taxon>
        <taxon>Nitrospirillum</taxon>
        <taxon>Nitrospirillum viridazoti</taxon>
    </lineage>
</organism>
<feature type="compositionally biased region" description="Polar residues" evidence="1">
    <location>
        <begin position="50"/>
        <end position="64"/>
    </location>
</feature>
<keyword evidence="3" id="KW-1185">Reference proteome</keyword>
<sequence length="64" mass="7024">MMTERDPTTLILEDWIADLDAADAEIEVGLSVPGEEVRAKLEAALDRMRSGQQPTVSPRSALTR</sequence>
<proteinExistence type="predicted"/>
<protein>
    <submittedName>
        <fullName evidence="2">Uncharacterized protein</fullName>
    </submittedName>
</protein>
<evidence type="ECO:0000313" key="2">
    <source>
        <dbReference type="EMBL" id="ASG21135.1"/>
    </source>
</evidence>
<evidence type="ECO:0000256" key="1">
    <source>
        <dbReference type="SAM" id="MobiDB-lite"/>
    </source>
</evidence>
<accession>A0A248JR09</accession>
<dbReference type="EMBL" id="CP022110">
    <property type="protein sequence ID" value="ASG21135.1"/>
    <property type="molecule type" value="Genomic_DNA"/>
</dbReference>
<reference evidence="2 3" key="1">
    <citation type="submission" date="2017-06" db="EMBL/GenBank/DDBJ databases">
        <title>Complete genome sequence of Nitrospirillum amazonense strain CBAmC, an endophytic nitrogen-fixing and plant growth-promoting bacterium, isolated from sugarcane.</title>
        <authorList>
            <person name="Schwab S."/>
            <person name="dos Santos Teixeira K.R."/>
            <person name="Simoes Araujo J.L."/>
            <person name="Soares Vidal M."/>
            <person name="Borges de Freitas H.R."/>
            <person name="Rivello Crivelaro A.L."/>
            <person name="Bueno de Camargo Nunes A."/>
            <person name="dos Santos C.M."/>
            <person name="Palmeira da Silva Rosa D."/>
            <person name="da Silva Padilha D."/>
            <person name="da Silva E."/>
            <person name="Araujo Terra L."/>
            <person name="Soares Mendes V."/>
            <person name="Farinelli L."/>
            <person name="Magalhaes Cruz L."/>
            <person name="Baldani J.I."/>
        </authorList>
    </citation>
    <scope>NUCLEOTIDE SEQUENCE [LARGE SCALE GENOMIC DNA]</scope>
    <source>
        <strain evidence="2 3">CBAmC</strain>
    </source>
</reference>
<dbReference type="Proteomes" id="UP000197153">
    <property type="component" value="Chromosome 1"/>
</dbReference>
<gene>
    <name evidence="2" type="ORF">Y958_10090</name>
</gene>
<dbReference type="AlphaFoldDB" id="A0A248JR09"/>
<dbReference type="KEGG" id="nao:Y958_10090"/>
<name>A0A248JR09_9PROT</name>
<feature type="region of interest" description="Disordered" evidence="1">
    <location>
        <begin position="45"/>
        <end position="64"/>
    </location>
</feature>